<keyword evidence="3 5" id="KW-0547">Nucleotide-binding</keyword>
<organism evidence="7 8">
    <name type="scientific">Acholeplasma laidlawii</name>
    <dbReference type="NCBI Taxonomy" id="2148"/>
    <lineage>
        <taxon>Bacteria</taxon>
        <taxon>Bacillati</taxon>
        <taxon>Mycoplasmatota</taxon>
        <taxon>Mollicutes</taxon>
        <taxon>Acholeplasmatales</taxon>
        <taxon>Acholeplasmataceae</taxon>
        <taxon>Acholeplasma</taxon>
    </lineage>
</organism>
<evidence type="ECO:0000256" key="2">
    <source>
        <dbReference type="ARBA" id="ARBA00022679"/>
    </source>
</evidence>
<evidence type="ECO:0000259" key="6">
    <source>
        <dbReference type="Pfam" id="PF00485"/>
    </source>
</evidence>
<comment type="caution">
    <text evidence="7">The sequence shown here is derived from an EMBL/GenBank/DDBJ whole genome shotgun (WGS) entry which is preliminary data.</text>
</comment>
<feature type="domain" description="Phosphoribulokinase/uridine kinase" evidence="6">
    <location>
        <begin position="9"/>
        <end position="185"/>
    </location>
</feature>
<dbReference type="CDD" id="cd02023">
    <property type="entry name" value="UMPK"/>
    <property type="match status" value="1"/>
</dbReference>
<dbReference type="EMBL" id="VKID01000004">
    <property type="protein sequence ID" value="TRX99109.1"/>
    <property type="molecule type" value="Genomic_DNA"/>
</dbReference>
<keyword evidence="5" id="KW-0963">Cytoplasm</keyword>
<dbReference type="RefSeq" id="WP_064212200.1">
    <property type="nucleotide sequence ID" value="NZ_JACAOE010000003.1"/>
</dbReference>
<dbReference type="GO" id="GO:0005737">
    <property type="term" value="C:cytoplasm"/>
    <property type="evidence" value="ECO:0007669"/>
    <property type="project" value="UniProtKB-SubCell"/>
</dbReference>
<comment type="pathway">
    <text evidence="5">Pyrimidine metabolism; CTP biosynthesis via salvage pathway; CTP from cytidine: step 1/3.</text>
</comment>
<dbReference type="GO" id="GO:0004849">
    <property type="term" value="F:uridine kinase activity"/>
    <property type="evidence" value="ECO:0007669"/>
    <property type="project" value="UniProtKB-EC"/>
</dbReference>
<dbReference type="NCBIfam" id="NF004018">
    <property type="entry name" value="PRK05480.1"/>
    <property type="match status" value="1"/>
</dbReference>
<keyword evidence="4 5" id="KW-0418">Kinase</keyword>
<dbReference type="UniPathway" id="UPA00574">
    <property type="reaction ID" value="UER00637"/>
</dbReference>
<dbReference type="PRINTS" id="PR00988">
    <property type="entry name" value="URIDINKINASE"/>
</dbReference>
<evidence type="ECO:0000256" key="3">
    <source>
        <dbReference type="ARBA" id="ARBA00022741"/>
    </source>
</evidence>
<comment type="pathway">
    <text evidence="1 5">Pyrimidine metabolism; UMP biosynthesis via salvage pathway; UMP from uridine: step 1/1.</text>
</comment>
<dbReference type="AlphaFoldDB" id="A0A553IFW9"/>
<dbReference type="Gene3D" id="3.40.50.300">
    <property type="entry name" value="P-loop containing nucleotide triphosphate hydrolases"/>
    <property type="match status" value="1"/>
</dbReference>
<dbReference type="Proteomes" id="UP000315938">
    <property type="component" value="Unassembled WGS sequence"/>
</dbReference>
<comment type="catalytic activity">
    <reaction evidence="5">
        <text>uridine + ATP = UMP + ADP + H(+)</text>
        <dbReference type="Rhea" id="RHEA:16825"/>
        <dbReference type="ChEBI" id="CHEBI:15378"/>
        <dbReference type="ChEBI" id="CHEBI:16704"/>
        <dbReference type="ChEBI" id="CHEBI:30616"/>
        <dbReference type="ChEBI" id="CHEBI:57865"/>
        <dbReference type="ChEBI" id="CHEBI:456216"/>
        <dbReference type="EC" id="2.7.1.48"/>
    </reaction>
</comment>
<comment type="subcellular location">
    <subcellularLocation>
        <location evidence="5">Cytoplasm</location>
    </subcellularLocation>
</comment>
<dbReference type="GO" id="GO:0043771">
    <property type="term" value="F:cytidine kinase activity"/>
    <property type="evidence" value="ECO:0007669"/>
    <property type="project" value="RHEA"/>
</dbReference>
<reference evidence="7 8" key="1">
    <citation type="submission" date="2019-07" db="EMBL/GenBank/DDBJ databases">
        <title>Genome sequence of Acholeplasma laidlawii strain with increased resistance to erythromycin.</title>
        <authorList>
            <person name="Medvedeva E.S."/>
            <person name="Baranova N.B."/>
            <person name="Siniagina M.N."/>
            <person name="Mouzykantov A."/>
            <person name="Chernova O.A."/>
            <person name="Chernov V.M."/>
        </authorList>
    </citation>
    <scope>NUCLEOTIDE SEQUENCE [LARGE SCALE GENOMIC DNA]</scope>
    <source>
        <strain evidence="7 8">PG8REry</strain>
    </source>
</reference>
<sequence>MKKPFFMIVAGGSASGKSTVVKSILEKAGIKHVLVINQDDYYLDQNELPMHERVLMNYDHPKSIDIELLKKDILMLLEGKTIHKPTYDYSNYTRSEVIEEVESKPIIILEGILSLVDDSIRDLADLKLYVELDDDIRFIRRLSRDVKDRGRTMQSVINQYITTVKPMYHKFVKPTKRYADIIIPNDDKHSAAVDVIVNMLKTVKESI</sequence>
<evidence type="ECO:0000256" key="4">
    <source>
        <dbReference type="ARBA" id="ARBA00022777"/>
    </source>
</evidence>
<evidence type="ECO:0000313" key="7">
    <source>
        <dbReference type="EMBL" id="TRX99109.1"/>
    </source>
</evidence>
<dbReference type="GO" id="GO:0044206">
    <property type="term" value="P:UMP salvage"/>
    <property type="evidence" value="ECO:0007669"/>
    <property type="project" value="UniProtKB-UniPathway"/>
</dbReference>
<gene>
    <name evidence="7" type="ORF">FNV44_07125</name>
</gene>
<name>A0A553IFW9_ACHLA</name>
<dbReference type="InterPro" id="IPR006083">
    <property type="entry name" value="PRK/URK"/>
</dbReference>
<dbReference type="EC" id="2.7.1.48" evidence="5"/>
<dbReference type="GO" id="GO:0044211">
    <property type="term" value="P:CTP salvage"/>
    <property type="evidence" value="ECO:0007669"/>
    <property type="project" value="UniProtKB-UniPathway"/>
</dbReference>
<evidence type="ECO:0000313" key="8">
    <source>
        <dbReference type="Proteomes" id="UP000315938"/>
    </source>
</evidence>
<dbReference type="GO" id="GO:0005524">
    <property type="term" value="F:ATP binding"/>
    <property type="evidence" value="ECO:0007669"/>
    <property type="project" value="UniProtKB-KW"/>
</dbReference>
<protein>
    <recommendedName>
        <fullName evidence="5">Uridine kinase</fullName>
        <ecNumber evidence="5">2.7.1.48</ecNumber>
    </recommendedName>
</protein>
<evidence type="ECO:0000256" key="1">
    <source>
        <dbReference type="ARBA" id="ARBA00004690"/>
    </source>
</evidence>
<comment type="similarity">
    <text evidence="5">Belongs to the uridine kinase family.</text>
</comment>
<dbReference type="SUPFAM" id="SSF52540">
    <property type="entry name" value="P-loop containing nucleoside triphosphate hydrolases"/>
    <property type="match status" value="1"/>
</dbReference>
<keyword evidence="5" id="KW-0067">ATP-binding</keyword>
<dbReference type="Pfam" id="PF00485">
    <property type="entry name" value="PRK"/>
    <property type="match status" value="1"/>
</dbReference>
<dbReference type="UniPathway" id="UPA00579">
    <property type="reaction ID" value="UER00640"/>
</dbReference>
<evidence type="ECO:0000256" key="5">
    <source>
        <dbReference type="RuleBase" id="RU003825"/>
    </source>
</evidence>
<keyword evidence="2 5" id="KW-0808">Transferase</keyword>
<proteinExistence type="inferred from homology"/>
<dbReference type="PANTHER" id="PTHR10285">
    <property type="entry name" value="URIDINE KINASE"/>
    <property type="match status" value="1"/>
</dbReference>
<dbReference type="NCBIfam" id="TIGR00235">
    <property type="entry name" value="udk"/>
    <property type="match status" value="1"/>
</dbReference>
<dbReference type="InterPro" id="IPR027417">
    <property type="entry name" value="P-loop_NTPase"/>
</dbReference>
<comment type="catalytic activity">
    <reaction evidence="5">
        <text>cytidine + ATP = CMP + ADP + H(+)</text>
        <dbReference type="Rhea" id="RHEA:24674"/>
        <dbReference type="ChEBI" id="CHEBI:15378"/>
        <dbReference type="ChEBI" id="CHEBI:17562"/>
        <dbReference type="ChEBI" id="CHEBI:30616"/>
        <dbReference type="ChEBI" id="CHEBI:60377"/>
        <dbReference type="ChEBI" id="CHEBI:456216"/>
        <dbReference type="EC" id="2.7.1.48"/>
    </reaction>
</comment>
<accession>A0A553IFW9</accession>
<dbReference type="InterPro" id="IPR000764">
    <property type="entry name" value="Uridine_kinase-like"/>
</dbReference>